<feature type="transmembrane region" description="Helical" evidence="12">
    <location>
        <begin position="89"/>
        <end position="107"/>
    </location>
</feature>
<sequence>MSPTEAHQNTGIIRVLLHFQWKWVGLLAVDDDSGENFVEVLEPLLSQNGICLALIQKMPTKQNWNDLDNLADMFLSTYLPFRGCKANAFIFYGDSMALIAGILIFLVNPSYLENASLRKVWIMTPQIDFALTGLQRAWDFQFFHGTISFTIPSNDPRGFQNFLQDIKPYQEQGNGFLKEFWEQAFDCFYPNPQKPVDVNEICTGEERLDSLPESLFEMCMTGHSYSIYNAVYAVAHSIHALYSSRCNHRAIGVGQRKGLQGLQPWQVHPFLQGITFNNSAGERLSFNDKREVGGGFDIMNLVTFSNQSFHRVKIGRVNPKAPEGEEFIIHDNIIVWQTFFNQALPHSVCNDYCKPGYHKKKKEGEKFCCYNCAPCPEGKISSQKDMDDCIKCKKHQYPTKDQDGCIPKRISFLSFEQPLGISLASIAVSLALITTIVLGIFIKHKDTPIVKANNRDITYLLLITLLLCFLSSFLFLGQPTKLTCFLRQSAFSIIFSVAVSCVLAKTITVVVAFMATLPGSSMRKWVGKRLTNSVVLSCSLIQVAICMLWLGTSLPFPDFDMFSLTDEIVAECNEGSVFMFYIVLGYMGLLSLISLTVAFLARKLPDTFNEAMFITFSMLIFCSVWLSFVPTYLGTKGKSMIAVEIFSILASAAGLLGCIFTPKCYVIVVRPELNRREELFRKKK</sequence>
<keyword evidence="14" id="KW-1185">Reference proteome</keyword>
<evidence type="ECO:0000256" key="1">
    <source>
        <dbReference type="ARBA" id="ARBA00004651"/>
    </source>
</evidence>
<evidence type="ECO:0000256" key="5">
    <source>
        <dbReference type="ARBA" id="ARBA00022729"/>
    </source>
</evidence>
<evidence type="ECO:0000256" key="11">
    <source>
        <dbReference type="ARBA" id="ARBA00023224"/>
    </source>
</evidence>
<dbReference type="Pfam" id="PF00003">
    <property type="entry name" value="7tm_3"/>
    <property type="match status" value="1"/>
</dbReference>
<dbReference type="RefSeq" id="XP_054848224.1">
    <property type="nucleotide sequence ID" value="XM_054992249.1"/>
</dbReference>
<dbReference type="PRINTS" id="PR01535">
    <property type="entry name" value="VOMERONASL2R"/>
</dbReference>
<dbReference type="Pfam" id="PF01094">
    <property type="entry name" value="ANF_receptor"/>
    <property type="match status" value="1"/>
</dbReference>
<dbReference type="PANTHER" id="PTHR24061">
    <property type="entry name" value="CALCIUM-SENSING RECEPTOR-RELATED"/>
    <property type="match status" value="1"/>
</dbReference>
<evidence type="ECO:0000256" key="10">
    <source>
        <dbReference type="ARBA" id="ARBA00023180"/>
    </source>
</evidence>
<feature type="transmembrane region" description="Helical" evidence="12">
    <location>
        <begin position="613"/>
        <end position="633"/>
    </location>
</feature>
<feature type="transmembrane region" description="Helical" evidence="12">
    <location>
        <begin position="645"/>
        <end position="668"/>
    </location>
</feature>
<keyword evidence="4 12" id="KW-0812">Transmembrane</keyword>
<dbReference type="Gene3D" id="3.40.50.2300">
    <property type="match status" value="2"/>
</dbReference>
<dbReference type="InterPro" id="IPR038550">
    <property type="entry name" value="GPCR_3_9-Cys_sf"/>
</dbReference>
<comment type="subcellular location">
    <subcellularLocation>
        <location evidence="1">Cell membrane</location>
        <topology evidence="1">Multi-pass membrane protein</topology>
    </subcellularLocation>
</comment>
<dbReference type="GO" id="GO:0005886">
    <property type="term" value="C:plasma membrane"/>
    <property type="evidence" value="ECO:0007669"/>
    <property type="project" value="UniProtKB-SubCell"/>
</dbReference>
<evidence type="ECO:0000256" key="2">
    <source>
        <dbReference type="ARBA" id="ARBA00007242"/>
    </source>
</evidence>
<dbReference type="InterPro" id="IPR017978">
    <property type="entry name" value="GPCR_3_C"/>
</dbReference>
<dbReference type="InterPro" id="IPR004073">
    <property type="entry name" value="GPCR_3_vmron_rcpt_2"/>
</dbReference>
<reference evidence="15" key="1">
    <citation type="submission" date="2025-08" db="UniProtKB">
        <authorList>
            <consortium name="RefSeq"/>
        </authorList>
    </citation>
    <scope>IDENTIFICATION</scope>
    <source>
        <tissue evidence="15">Blood</tissue>
    </source>
</reference>
<keyword evidence="5" id="KW-0732">Signal</keyword>
<keyword evidence="9" id="KW-0675">Receptor</keyword>
<dbReference type="PANTHER" id="PTHR24061:SF599">
    <property type="entry name" value="G-PROTEIN COUPLED RECEPTORS FAMILY 3 PROFILE DOMAIN-CONTAINING PROTEIN"/>
    <property type="match status" value="1"/>
</dbReference>
<dbReference type="SUPFAM" id="SSF53822">
    <property type="entry name" value="Periplasmic binding protein-like I"/>
    <property type="match status" value="1"/>
</dbReference>
<dbReference type="InterPro" id="IPR000068">
    <property type="entry name" value="GPCR_3_Ca_sens_rcpt-rel"/>
</dbReference>
<dbReference type="Pfam" id="PF07562">
    <property type="entry name" value="NCD3G"/>
    <property type="match status" value="1"/>
</dbReference>
<dbReference type="PRINTS" id="PR00248">
    <property type="entry name" value="GPCRMGR"/>
</dbReference>
<dbReference type="Proteomes" id="UP001190640">
    <property type="component" value="Chromosome 12"/>
</dbReference>
<evidence type="ECO:0000256" key="4">
    <source>
        <dbReference type="ARBA" id="ARBA00022692"/>
    </source>
</evidence>
<keyword evidence="3" id="KW-1003">Cell membrane</keyword>
<gene>
    <name evidence="15" type="primary">LOC129338198</name>
</gene>
<keyword evidence="7" id="KW-0297">G-protein coupled receptor</keyword>
<feature type="transmembrane region" description="Helical" evidence="12">
    <location>
        <begin position="457"/>
        <end position="477"/>
    </location>
</feature>
<dbReference type="InterPro" id="IPR001828">
    <property type="entry name" value="ANF_lig-bd_rcpt"/>
</dbReference>
<evidence type="ECO:0000256" key="6">
    <source>
        <dbReference type="ARBA" id="ARBA00022989"/>
    </source>
</evidence>
<dbReference type="Gene3D" id="2.10.50.30">
    <property type="entry name" value="GPCR, family 3, nine cysteines domain"/>
    <property type="match status" value="1"/>
</dbReference>
<dbReference type="FunFam" id="3.40.50.2300:FF:000024">
    <property type="entry name" value="Vomeronasal 2, receptor 73"/>
    <property type="match status" value="1"/>
</dbReference>
<keyword evidence="10" id="KW-0325">Glycoprotein</keyword>
<keyword evidence="6 12" id="KW-1133">Transmembrane helix</keyword>
<evidence type="ECO:0000256" key="3">
    <source>
        <dbReference type="ARBA" id="ARBA00022475"/>
    </source>
</evidence>
<evidence type="ECO:0000313" key="14">
    <source>
        <dbReference type="Proteomes" id="UP001190640"/>
    </source>
</evidence>
<comment type="similarity">
    <text evidence="2">Belongs to the G-protein coupled receptor 3 family.</text>
</comment>
<dbReference type="GO" id="GO:0004930">
    <property type="term" value="F:G protein-coupled receptor activity"/>
    <property type="evidence" value="ECO:0007669"/>
    <property type="project" value="UniProtKB-KW"/>
</dbReference>
<dbReference type="KEGG" id="emc:129338198"/>
<dbReference type="GeneID" id="129338198"/>
<dbReference type="AlphaFoldDB" id="A0AA97LAI2"/>
<evidence type="ECO:0000256" key="8">
    <source>
        <dbReference type="ARBA" id="ARBA00023136"/>
    </source>
</evidence>
<feature type="transmembrane region" description="Helical" evidence="12">
    <location>
        <begin position="489"/>
        <end position="513"/>
    </location>
</feature>
<evidence type="ECO:0000313" key="15">
    <source>
        <dbReference type="RefSeq" id="XP_054848224.1"/>
    </source>
</evidence>
<dbReference type="CDD" id="cd15283">
    <property type="entry name" value="7tmC_V2R_pheromone"/>
    <property type="match status" value="1"/>
</dbReference>
<dbReference type="FunFam" id="2.10.50.30:FF:000002">
    <property type="entry name" value="Vomeronasal 2 receptor, h1"/>
    <property type="match status" value="1"/>
</dbReference>
<dbReference type="PROSITE" id="PS50259">
    <property type="entry name" value="G_PROTEIN_RECEP_F3_4"/>
    <property type="match status" value="1"/>
</dbReference>
<keyword evidence="8 12" id="KW-0472">Membrane</keyword>
<organism evidence="14 15">
    <name type="scientific">Eublepharis macularius</name>
    <name type="common">Leopard gecko</name>
    <name type="synonym">Cyrtodactylus macularius</name>
    <dbReference type="NCBI Taxonomy" id="481883"/>
    <lineage>
        <taxon>Eukaryota</taxon>
        <taxon>Metazoa</taxon>
        <taxon>Chordata</taxon>
        <taxon>Craniata</taxon>
        <taxon>Vertebrata</taxon>
        <taxon>Euteleostomi</taxon>
        <taxon>Lepidosauria</taxon>
        <taxon>Squamata</taxon>
        <taxon>Bifurcata</taxon>
        <taxon>Gekkota</taxon>
        <taxon>Eublepharidae</taxon>
        <taxon>Eublepharinae</taxon>
        <taxon>Eublepharis</taxon>
    </lineage>
</organism>
<feature type="transmembrane region" description="Helical" evidence="12">
    <location>
        <begin position="534"/>
        <end position="556"/>
    </location>
</feature>
<feature type="transmembrane region" description="Helical" evidence="12">
    <location>
        <begin position="576"/>
        <end position="601"/>
    </location>
</feature>
<accession>A0AA97LAI2</accession>
<evidence type="ECO:0000256" key="12">
    <source>
        <dbReference type="SAM" id="Phobius"/>
    </source>
</evidence>
<protein>
    <submittedName>
        <fullName evidence="15">Vomeronasal type-2 receptor 26-like</fullName>
    </submittedName>
</protein>
<dbReference type="InterPro" id="IPR000337">
    <property type="entry name" value="GPCR_3"/>
</dbReference>
<evidence type="ECO:0000256" key="9">
    <source>
        <dbReference type="ARBA" id="ARBA00023170"/>
    </source>
</evidence>
<feature type="transmembrane region" description="Helical" evidence="12">
    <location>
        <begin position="419"/>
        <end position="442"/>
    </location>
</feature>
<feature type="domain" description="G-protein coupled receptors family 3 profile" evidence="13">
    <location>
        <begin position="419"/>
        <end position="683"/>
    </location>
</feature>
<evidence type="ECO:0000256" key="7">
    <source>
        <dbReference type="ARBA" id="ARBA00023040"/>
    </source>
</evidence>
<dbReference type="InterPro" id="IPR028082">
    <property type="entry name" value="Peripla_BP_I"/>
</dbReference>
<evidence type="ECO:0000259" key="13">
    <source>
        <dbReference type="PROSITE" id="PS50259"/>
    </source>
</evidence>
<dbReference type="InterPro" id="IPR011500">
    <property type="entry name" value="GPCR_3_9-Cys_dom"/>
</dbReference>
<proteinExistence type="inferred from homology"/>
<keyword evidence="11" id="KW-0807">Transducer</keyword>
<name>A0AA97LAI2_EUBMA</name>